<organism evidence="11">
    <name type="scientific">Oryza barthii</name>
    <dbReference type="NCBI Taxonomy" id="65489"/>
    <lineage>
        <taxon>Eukaryota</taxon>
        <taxon>Viridiplantae</taxon>
        <taxon>Streptophyta</taxon>
        <taxon>Embryophyta</taxon>
        <taxon>Tracheophyta</taxon>
        <taxon>Spermatophyta</taxon>
        <taxon>Magnoliopsida</taxon>
        <taxon>Liliopsida</taxon>
        <taxon>Poales</taxon>
        <taxon>Poaceae</taxon>
        <taxon>BOP clade</taxon>
        <taxon>Oryzoideae</taxon>
        <taxon>Oryzeae</taxon>
        <taxon>Oryzinae</taxon>
        <taxon>Oryza</taxon>
    </lineage>
</organism>
<dbReference type="Gramene" id="OBART04G19570.1">
    <property type="protein sequence ID" value="OBART04G19570.1"/>
    <property type="gene ID" value="OBART04G19570"/>
</dbReference>
<evidence type="ECO:0000256" key="4">
    <source>
        <dbReference type="ARBA" id="ARBA00022692"/>
    </source>
</evidence>
<evidence type="ECO:0000313" key="11">
    <source>
        <dbReference type="EnsemblPlants" id="OBART04G19570.1"/>
    </source>
</evidence>
<reference evidence="11" key="1">
    <citation type="journal article" date="2009" name="Rice">
        <title>De Novo Next Generation Sequencing of Plant Genomes.</title>
        <authorList>
            <person name="Rounsley S."/>
            <person name="Marri P.R."/>
            <person name="Yu Y."/>
            <person name="He R."/>
            <person name="Sisneros N."/>
            <person name="Goicoechea J.L."/>
            <person name="Lee S.J."/>
            <person name="Angelova A."/>
            <person name="Kudrna D."/>
            <person name="Luo M."/>
            <person name="Affourtit J."/>
            <person name="Desany B."/>
            <person name="Knight J."/>
            <person name="Niazi F."/>
            <person name="Egholm M."/>
            <person name="Wing R.A."/>
        </authorList>
    </citation>
    <scope>NUCLEOTIDE SEQUENCE [LARGE SCALE GENOMIC DNA]</scope>
    <source>
        <strain evidence="11">cv. IRGC 105608</strain>
    </source>
</reference>
<keyword evidence="5" id="KW-0653">Protein transport</keyword>
<evidence type="ECO:0000256" key="7">
    <source>
        <dbReference type="ARBA" id="ARBA00023054"/>
    </source>
</evidence>
<dbReference type="STRING" id="65489.A0A0D3FY91"/>
<keyword evidence="7" id="KW-0175">Coiled coil</keyword>
<dbReference type="HOGENOM" id="CLU_054329_0_0_1"/>
<dbReference type="GO" id="GO:0031201">
    <property type="term" value="C:SNARE complex"/>
    <property type="evidence" value="ECO:0007669"/>
    <property type="project" value="TreeGrafter"/>
</dbReference>
<keyword evidence="12" id="KW-1185">Reference proteome</keyword>
<dbReference type="EnsemblPlants" id="OBART04G19570.1">
    <property type="protein sequence ID" value="OBART04G19570.1"/>
    <property type="gene ID" value="OBART04G19570"/>
</dbReference>
<keyword evidence="3" id="KW-0813">Transport</keyword>
<name>A0A0D3FY91_9ORYZ</name>
<dbReference type="Gene3D" id="1.20.5.110">
    <property type="match status" value="1"/>
</dbReference>
<feature type="domain" description="SNARE-complex protein Syntaxin-18 N-terminal" evidence="10">
    <location>
        <begin position="5"/>
        <end position="86"/>
    </location>
</feature>
<dbReference type="GO" id="GO:0015031">
    <property type="term" value="P:protein transport"/>
    <property type="evidence" value="ECO:0007669"/>
    <property type="project" value="UniProtKB-KW"/>
</dbReference>
<evidence type="ECO:0000256" key="3">
    <source>
        <dbReference type="ARBA" id="ARBA00022448"/>
    </source>
</evidence>
<dbReference type="PANTHER" id="PTHR15959">
    <property type="entry name" value="SYNTAXIN-18"/>
    <property type="match status" value="1"/>
</dbReference>
<protein>
    <recommendedName>
        <fullName evidence="10">SNARE-complex protein Syntaxin-18 N-terminal domain-containing protein</fullName>
    </recommendedName>
</protein>
<sequence length="345" mass="39787">MSRVRDRTEDFKESVRVAALGHGYTESQLAVLMSSFIIRKPAPKLPFTKAAIKTLESIRELEKFIVKHRKDYVDLHRTTEQERDNIEHEVTLGHQHYSAIMLKHILCNMVDEFIENLILSVFVKACKEQIDILKNRIHEEKGGSTKTWLGTSDESSRLDLIAHQHGVVLILSERLHSVTAQFDRLRTMRFQDAINRAMPRKRIQKKRETKAAEPSKPNLVLKSDVSKVEDQEVSTAPLRVQEQLLDDETGALQVELTNLLDAVQETETKMIEMSALNHLMSTHVLQQAQQIQYLYDQAVEATNNVERGNKELSQAIQRNSSSRTFLLLFFFVLTFSVLFLDWYSK</sequence>
<evidence type="ECO:0000313" key="12">
    <source>
        <dbReference type="Proteomes" id="UP000026960"/>
    </source>
</evidence>
<accession>A0A0D3FY91</accession>
<reference evidence="11" key="2">
    <citation type="submission" date="2015-03" db="UniProtKB">
        <authorList>
            <consortium name="EnsemblPlants"/>
        </authorList>
    </citation>
    <scope>IDENTIFICATION</scope>
</reference>
<evidence type="ECO:0000256" key="8">
    <source>
        <dbReference type="ARBA" id="ARBA00023136"/>
    </source>
</evidence>
<keyword evidence="6 9" id="KW-1133">Transmembrane helix</keyword>
<dbReference type="GO" id="GO:0006890">
    <property type="term" value="P:retrograde vesicle-mediated transport, Golgi to endoplasmic reticulum"/>
    <property type="evidence" value="ECO:0007669"/>
    <property type="project" value="TreeGrafter"/>
</dbReference>
<dbReference type="Proteomes" id="UP000026960">
    <property type="component" value="Chromosome 4"/>
</dbReference>
<evidence type="ECO:0000256" key="9">
    <source>
        <dbReference type="SAM" id="Phobius"/>
    </source>
</evidence>
<dbReference type="PaxDb" id="65489-OBART04G19570.1"/>
<proteinExistence type="inferred from homology"/>
<dbReference type="eggNOG" id="KOG3894">
    <property type="taxonomic scope" value="Eukaryota"/>
</dbReference>
<evidence type="ECO:0000256" key="5">
    <source>
        <dbReference type="ARBA" id="ARBA00022927"/>
    </source>
</evidence>
<evidence type="ECO:0000259" key="10">
    <source>
        <dbReference type="Pfam" id="PF10496"/>
    </source>
</evidence>
<dbReference type="InterPro" id="IPR019529">
    <property type="entry name" value="Syntaxin-18_N"/>
</dbReference>
<comment type="subcellular location">
    <subcellularLocation>
        <location evidence="1">Membrane</location>
        <topology evidence="1">Single-pass type IV membrane protein</topology>
    </subcellularLocation>
</comment>
<evidence type="ECO:0000256" key="2">
    <source>
        <dbReference type="ARBA" id="ARBA00009063"/>
    </source>
</evidence>
<dbReference type="GO" id="GO:0005783">
    <property type="term" value="C:endoplasmic reticulum"/>
    <property type="evidence" value="ECO:0007669"/>
    <property type="project" value="TreeGrafter"/>
</dbReference>
<dbReference type="FunFam" id="1.20.5.110:FF:000039">
    <property type="entry name" value="Syntaxin-81 like"/>
    <property type="match status" value="1"/>
</dbReference>
<comment type="similarity">
    <text evidence="2">Belongs to the syntaxin family.</text>
</comment>
<evidence type="ECO:0000256" key="1">
    <source>
        <dbReference type="ARBA" id="ARBA00004211"/>
    </source>
</evidence>
<dbReference type="PANTHER" id="PTHR15959:SF0">
    <property type="entry name" value="SYNTAXIN-18"/>
    <property type="match status" value="1"/>
</dbReference>
<dbReference type="SUPFAM" id="SSF58038">
    <property type="entry name" value="SNARE fusion complex"/>
    <property type="match status" value="1"/>
</dbReference>
<keyword evidence="8 9" id="KW-0472">Membrane</keyword>
<keyword evidence="4 9" id="KW-0812">Transmembrane</keyword>
<feature type="transmembrane region" description="Helical" evidence="9">
    <location>
        <begin position="325"/>
        <end position="343"/>
    </location>
</feature>
<evidence type="ECO:0000256" key="6">
    <source>
        <dbReference type="ARBA" id="ARBA00022989"/>
    </source>
</evidence>
<dbReference type="AlphaFoldDB" id="A0A0D3FY91"/>
<dbReference type="Pfam" id="PF10496">
    <property type="entry name" value="Syntaxin-18_N"/>
    <property type="match status" value="1"/>
</dbReference>